<dbReference type="EMBL" id="FNEJ01000008">
    <property type="protein sequence ID" value="SDI68351.1"/>
    <property type="molecule type" value="Genomic_DNA"/>
</dbReference>
<dbReference type="PANTHER" id="PTHR43298:SF2">
    <property type="entry name" value="FMN_FAD EXPORTER YEEO-RELATED"/>
    <property type="match status" value="1"/>
</dbReference>
<dbReference type="RefSeq" id="WP_089846792.1">
    <property type="nucleotide sequence ID" value="NZ_FNEJ01000008.1"/>
</dbReference>
<dbReference type="InterPro" id="IPR050222">
    <property type="entry name" value="MATE_MdtK"/>
</dbReference>
<keyword evidence="8 10" id="KW-0472">Membrane</keyword>
<keyword evidence="12" id="KW-1185">Reference proteome</keyword>
<organism evidence="11 12">
    <name type="scientific">Salipiger marinus</name>
    <dbReference type="NCBI Taxonomy" id="555512"/>
    <lineage>
        <taxon>Bacteria</taxon>
        <taxon>Pseudomonadati</taxon>
        <taxon>Pseudomonadota</taxon>
        <taxon>Alphaproteobacteria</taxon>
        <taxon>Rhodobacterales</taxon>
        <taxon>Roseobacteraceae</taxon>
        <taxon>Salipiger</taxon>
    </lineage>
</organism>
<feature type="transmembrane region" description="Helical" evidence="10">
    <location>
        <begin position="272"/>
        <end position="295"/>
    </location>
</feature>
<keyword evidence="2" id="KW-0813">Transport</keyword>
<dbReference type="PANTHER" id="PTHR43298">
    <property type="entry name" value="MULTIDRUG RESISTANCE PROTEIN NORM-RELATED"/>
    <property type="match status" value="1"/>
</dbReference>
<feature type="transmembrane region" description="Helical" evidence="10">
    <location>
        <begin position="131"/>
        <end position="149"/>
    </location>
</feature>
<feature type="transmembrane region" description="Helical" evidence="10">
    <location>
        <begin position="194"/>
        <end position="216"/>
    </location>
</feature>
<keyword evidence="3" id="KW-0050">Antiport</keyword>
<gene>
    <name evidence="11" type="ORF">SAMN04487993_1008104</name>
</gene>
<dbReference type="InterPro" id="IPR002528">
    <property type="entry name" value="MATE_fam"/>
</dbReference>
<protein>
    <recommendedName>
        <fullName evidence="9">Multidrug-efflux transporter</fullName>
    </recommendedName>
</protein>
<dbReference type="GO" id="GO:0005886">
    <property type="term" value="C:plasma membrane"/>
    <property type="evidence" value="ECO:0007669"/>
    <property type="project" value="UniProtKB-SubCell"/>
</dbReference>
<accession>A0A1G8MK01</accession>
<keyword evidence="4" id="KW-1003">Cell membrane</keyword>
<reference evidence="11 12" key="1">
    <citation type="submission" date="2016-10" db="EMBL/GenBank/DDBJ databases">
        <authorList>
            <person name="de Groot N.N."/>
        </authorList>
    </citation>
    <scope>NUCLEOTIDE SEQUENCE [LARGE SCALE GENOMIC DNA]</scope>
    <source>
        <strain evidence="11 12">DSM 26424</strain>
    </source>
</reference>
<feature type="transmembrane region" description="Helical" evidence="10">
    <location>
        <begin position="316"/>
        <end position="336"/>
    </location>
</feature>
<proteinExistence type="predicted"/>
<dbReference type="GO" id="GO:0015297">
    <property type="term" value="F:antiporter activity"/>
    <property type="evidence" value="ECO:0007669"/>
    <property type="project" value="UniProtKB-KW"/>
</dbReference>
<evidence type="ECO:0000313" key="11">
    <source>
        <dbReference type="EMBL" id="SDI68351.1"/>
    </source>
</evidence>
<dbReference type="GO" id="GO:0042910">
    <property type="term" value="F:xenobiotic transmembrane transporter activity"/>
    <property type="evidence" value="ECO:0007669"/>
    <property type="project" value="InterPro"/>
</dbReference>
<evidence type="ECO:0000256" key="7">
    <source>
        <dbReference type="ARBA" id="ARBA00023065"/>
    </source>
</evidence>
<keyword evidence="7" id="KW-0406">Ion transport</keyword>
<sequence>MTQSMTYSAHFRAVLVMGLPLIGGHLAQLTIGLTDTLMMGRYGVPELAALTLASTLFMVLFLFGSGFAFAVMPMVAQFAAQGDLTHIRRATRMGLWLSTAFFLLCLPLFWWSGTLLQALGQTPQVALDAQLYLRIAGVGLLPALGVMVFKSYLAALEHTRAVLWLTVLAAIINAVANYALIFGEWGAPELGIRGAALASVAAHLSALAGVIVYARMKLPQYPLWQRFWRPDTEMLREVFALGWPIGLTTLAEVGLFAATAVLMGWIGTVPLAAHGIALQLSAATFMVHLGFSNVATVRAGQARGRGDVTYLVRGSWAVLALSGVAVIATIAAFLLIPEPLLALFLSPDEPQREAILRLGSQLLIVAAAFQLVDAAQVVVLGLLRGLQDTRVPMLIAGFSYWGLGLPVALGLGFWADWGAVGIWSGLVIGLGMAALLLLRRFWARAVPAMAQPG</sequence>
<comment type="subcellular location">
    <subcellularLocation>
        <location evidence="1">Cell inner membrane</location>
        <topology evidence="1">Multi-pass membrane protein</topology>
    </subcellularLocation>
</comment>
<evidence type="ECO:0000256" key="1">
    <source>
        <dbReference type="ARBA" id="ARBA00004429"/>
    </source>
</evidence>
<feature type="transmembrane region" description="Helical" evidence="10">
    <location>
        <begin position="237"/>
        <end position="266"/>
    </location>
</feature>
<dbReference type="InterPro" id="IPR048279">
    <property type="entry name" value="MdtK-like"/>
</dbReference>
<evidence type="ECO:0000256" key="5">
    <source>
        <dbReference type="ARBA" id="ARBA00022692"/>
    </source>
</evidence>
<evidence type="ECO:0000256" key="10">
    <source>
        <dbReference type="SAM" id="Phobius"/>
    </source>
</evidence>
<evidence type="ECO:0000256" key="6">
    <source>
        <dbReference type="ARBA" id="ARBA00022989"/>
    </source>
</evidence>
<evidence type="ECO:0000256" key="2">
    <source>
        <dbReference type="ARBA" id="ARBA00022448"/>
    </source>
</evidence>
<feature type="transmembrane region" description="Helical" evidence="10">
    <location>
        <begin position="93"/>
        <end position="111"/>
    </location>
</feature>
<feature type="transmembrane region" description="Helical" evidence="10">
    <location>
        <begin position="395"/>
        <end position="414"/>
    </location>
</feature>
<dbReference type="STRING" id="555512.SAMN04487993_1008104"/>
<feature type="transmembrane region" description="Helical" evidence="10">
    <location>
        <begin position="48"/>
        <end position="72"/>
    </location>
</feature>
<dbReference type="GO" id="GO:0006811">
    <property type="term" value="P:monoatomic ion transport"/>
    <property type="evidence" value="ECO:0007669"/>
    <property type="project" value="UniProtKB-KW"/>
</dbReference>
<dbReference type="Proteomes" id="UP000199093">
    <property type="component" value="Unassembled WGS sequence"/>
</dbReference>
<evidence type="ECO:0000256" key="4">
    <source>
        <dbReference type="ARBA" id="ARBA00022475"/>
    </source>
</evidence>
<feature type="transmembrane region" description="Helical" evidence="10">
    <location>
        <begin position="362"/>
        <end position="383"/>
    </location>
</feature>
<dbReference type="OrthoDB" id="9780160at2"/>
<feature type="transmembrane region" description="Helical" evidence="10">
    <location>
        <begin position="161"/>
        <end position="182"/>
    </location>
</feature>
<dbReference type="PIRSF" id="PIRSF006603">
    <property type="entry name" value="DinF"/>
    <property type="match status" value="1"/>
</dbReference>
<evidence type="ECO:0000256" key="8">
    <source>
        <dbReference type="ARBA" id="ARBA00023136"/>
    </source>
</evidence>
<dbReference type="AlphaFoldDB" id="A0A1G8MK01"/>
<evidence type="ECO:0000256" key="3">
    <source>
        <dbReference type="ARBA" id="ARBA00022449"/>
    </source>
</evidence>
<evidence type="ECO:0000256" key="9">
    <source>
        <dbReference type="ARBA" id="ARBA00031636"/>
    </source>
</evidence>
<dbReference type="NCBIfam" id="TIGR00797">
    <property type="entry name" value="matE"/>
    <property type="match status" value="1"/>
</dbReference>
<keyword evidence="6 10" id="KW-1133">Transmembrane helix</keyword>
<dbReference type="Pfam" id="PF01554">
    <property type="entry name" value="MatE"/>
    <property type="match status" value="2"/>
</dbReference>
<keyword evidence="5 10" id="KW-0812">Transmembrane</keyword>
<evidence type="ECO:0000313" key="12">
    <source>
        <dbReference type="Proteomes" id="UP000199093"/>
    </source>
</evidence>
<dbReference type="CDD" id="cd13131">
    <property type="entry name" value="MATE_NorM_like"/>
    <property type="match status" value="1"/>
</dbReference>
<feature type="transmembrane region" description="Helical" evidence="10">
    <location>
        <begin position="420"/>
        <end position="438"/>
    </location>
</feature>
<name>A0A1G8MK01_9RHOB</name>